<evidence type="ECO:0000313" key="3">
    <source>
        <dbReference type="EMBL" id="CAA7057917.1"/>
    </source>
</evidence>
<proteinExistence type="predicted"/>
<keyword evidence="4" id="KW-1185">Reference proteome</keyword>
<name>A0A6D2KZK0_9BRAS</name>
<reference evidence="3" key="1">
    <citation type="submission" date="2020-01" db="EMBL/GenBank/DDBJ databases">
        <authorList>
            <person name="Mishra B."/>
        </authorList>
    </citation>
    <scope>NUCLEOTIDE SEQUENCE [LARGE SCALE GENOMIC DNA]</scope>
</reference>
<dbReference type="Proteomes" id="UP000467841">
    <property type="component" value="Unassembled WGS sequence"/>
</dbReference>
<protein>
    <recommendedName>
        <fullName evidence="2">KIB1-4 beta-propeller domain-containing protein</fullName>
    </recommendedName>
</protein>
<keyword evidence="1" id="KW-1133">Transmembrane helix</keyword>
<dbReference type="AlphaFoldDB" id="A0A6D2KZK0"/>
<dbReference type="Pfam" id="PF03478">
    <property type="entry name" value="Beta-prop_KIB1-4"/>
    <property type="match status" value="1"/>
</dbReference>
<evidence type="ECO:0000313" key="4">
    <source>
        <dbReference type="Proteomes" id="UP000467841"/>
    </source>
</evidence>
<dbReference type="InterPro" id="IPR005174">
    <property type="entry name" value="KIB1-4_b-propeller"/>
</dbReference>
<sequence length="121" mass="13014">MDFSGQQGFKDVTVSPPLPMIFPIGVECFCNIAVTIGGEVLLVATTTRNVENGRSFRLYKMDPEADPDDCNADLLEVDSLGDEALLTWEPPSLLMIIPLVSNQTLSTSPSITVPVSVSLIS</sequence>
<evidence type="ECO:0000256" key="1">
    <source>
        <dbReference type="SAM" id="Phobius"/>
    </source>
</evidence>
<feature type="transmembrane region" description="Helical" evidence="1">
    <location>
        <begin position="20"/>
        <end position="44"/>
    </location>
</feature>
<feature type="domain" description="KIB1-4 beta-propeller" evidence="2">
    <location>
        <begin position="2"/>
        <end position="86"/>
    </location>
</feature>
<accession>A0A6D2KZK0</accession>
<keyword evidence="1" id="KW-0472">Membrane</keyword>
<comment type="caution">
    <text evidence="3">The sequence shown here is derived from an EMBL/GenBank/DDBJ whole genome shotgun (WGS) entry which is preliminary data.</text>
</comment>
<gene>
    <name evidence="3" type="ORF">MERR_LOCUS45153</name>
</gene>
<dbReference type="OrthoDB" id="10534838at2759"/>
<evidence type="ECO:0000259" key="2">
    <source>
        <dbReference type="Pfam" id="PF03478"/>
    </source>
</evidence>
<keyword evidence="1" id="KW-0812">Transmembrane</keyword>
<dbReference type="EMBL" id="CACVBM020001717">
    <property type="protein sequence ID" value="CAA7057917.1"/>
    <property type="molecule type" value="Genomic_DNA"/>
</dbReference>
<organism evidence="3 4">
    <name type="scientific">Microthlaspi erraticum</name>
    <dbReference type="NCBI Taxonomy" id="1685480"/>
    <lineage>
        <taxon>Eukaryota</taxon>
        <taxon>Viridiplantae</taxon>
        <taxon>Streptophyta</taxon>
        <taxon>Embryophyta</taxon>
        <taxon>Tracheophyta</taxon>
        <taxon>Spermatophyta</taxon>
        <taxon>Magnoliopsida</taxon>
        <taxon>eudicotyledons</taxon>
        <taxon>Gunneridae</taxon>
        <taxon>Pentapetalae</taxon>
        <taxon>rosids</taxon>
        <taxon>malvids</taxon>
        <taxon>Brassicales</taxon>
        <taxon>Brassicaceae</taxon>
        <taxon>Coluteocarpeae</taxon>
        <taxon>Microthlaspi</taxon>
    </lineage>
</organism>